<dbReference type="Proteomes" id="UP001180020">
    <property type="component" value="Unassembled WGS sequence"/>
</dbReference>
<keyword evidence="3" id="KW-1185">Reference proteome</keyword>
<sequence>MDLPSLEPSRRTIGWRRSPLVKARKGLESEVCLEISEEVLKGLLEMVTTPMERMERSGGRWRGGSGGSHGSPSNGPGGGFGDGFGWVVFFFFFSFIADDVEEGAARDLGRGGEDGWKIGDVGGGKKQI</sequence>
<feature type="compositionally biased region" description="Gly residues" evidence="1">
    <location>
        <begin position="60"/>
        <end position="77"/>
    </location>
</feature>
<organism evidence="2 3">
    <name type="scientific">Acorus calamus</name>
    <name type="common">Sweet flag</name>
    <dbReference type="NCBI Taxonomy" id="4465"/>
    <lineage>
        <taxon>Eukaryota</taxon>
        <taxon>Viridiplantae</taxon>
        <taxon>Streptophyta</taxon>
        <taxon>Embryophyta</taxon>
        <taxon>Tracheophyta</taxon>
        <taxon>Spermatophyta</taxon>
        <taxon>Magnoliopsida</taxon>
        <taxon>Liliopsida</taxon>
        <taxon>Acoraceae</taxon>
        <taxon>Acorus</taxon>
    </lineage>
</organism>
<dbReference type="EMBL" id="JAUJYO010000012">
    <property type="protein sequence ID" value="KAK1302580.1"/>
    <property type="molecule type" value="Genomic_DNA"/>
</dbReference>
<evidence type="ECO:0000313" key="2">
    <source>
        <dbReference type="EMBL" id="KAK1302580.1"/>
    </source>
</evidence>
<evidence type="ECO:0000313" key="3">
    <source>
        <dbReference type="Proteomes" id="UP001180020"/>
    </source>
</evidence>
<protein>
    <submittedName>
        <fullName evidence="2">Uncharacterized protein</fullName>
    </submittedName>
</protein>
<dbReference type="AlphaFoldDB" id="A0AAV9DP73"/>
<reference evidence="2" key="1">
    <citation type="journal article" date="2023" name="Nat. Commun.">
        <title>Diploid and tetraploid genomes of Acorus and the evolution of monocots.</title>
        <authorList>
            <person name="Ma L."/>
            <person name="Liu K.W."/>
            <person name="Li Z."/>
            <person name="Hsiao Y.Y."/>
            <person name="Qi Y."/>
            <person name="Fu T."/>
            <person name="Tang G.D."/>
            <person name="Zhang D."/>
            <person name="Sun W.H."/>
            <person name="Liu D.K."/>
            <person name="Li Y."/>
            <person name="Chen G.Z."/>
            <person name="Liu X.D."/>
            <person name="Liao X.Y."/>
            <person name="Jiang Y.T."/>
            <person name="Yu X."/>
            <person name="Hao Y."/>
            <person name="Huang J."/>
            <person name="Zhao X.W."/>
            <person name="Ke S."/>
            <person name="Chen Y.Y."/>
            <person name="Wu W.L."/>
            <person name="Hsu J.L."/>
            <person name="Lin Y.F."/>
            <person name="Huang M.D."/>
            <person name="Li C.Y."/>
            <person name="Huang L."/>
            <person name="Wang Z.W."/>
            <person name="Zhao X."/>
            <person name="Zhong W.Y."/>
            <person name="Peng D.H."/>
            <person name="Ahmad S."/>
            <person name="Lan S."/>
            <person name="Zhang J.S."/>
            <person name="Tsai W.C."/>
            <person name="Van de Peer Y."/>
            <person name="Liu Z.J."/>
        </authorList>
    </citation>
    <scope>NUCLEOTIDE SEQUENCE</scope>
    <source>
        <strain evidence="2">CP</strain>
    </source>
</reference>
<comment type="caution">
    <text evidence="2">The sequence shown here is derived from an EMBL/GenBank/DDBJ whole genome shotgun (WGS) entry which is preliminary data.</text>
</comment>
<accession>A0AAV9DP73</accession>
<proteinExistence type="predicted"/>
<gene>
    <name evidence="2" type="ORF">QJS10_CPB12g01137</name>
</gene>
<evidence type="ECO:0000256" key="1">
    <source>
        <dbReference type="SAM" id="MobiDB-lite"/>
    </source>
</evidence>
<reference evidence="2" key="2">
    <citation type="submission" date="2023-06" db="EMBL/GenBank/DDBJ databases">
        <authorList>
            <person name="Ma L."/>
            <person name="Liu K.-W."/>
            <person name="Li Z."/>
            <person name="Hsiao Y.-Y."/>
            <person name="Qi Y."/>
            <person name="Fu T."/>
            <person name="Tang G."/>
            <person name="Zhang D."/>
            <person name="Sun W.-H."/>
            <person name="Liu D.-K."/>
            <person name="Li Y."/>
            <person name="Chen G.-Z."/>
            <person name="Liu X.-D."/>
            <person name="Liao X.-Y."/>
            <person name="Jiang Y.-T."/>
            <person name="Yu X."/>
            <person name="Hao Y."/>
            <person name="Huang J."/>
            <person name="Zhao X.-W."/>
            <person name="Ke S."/>
            <person name="Chen Y.-Y."/>
            <person name="Wu W.-L."/>
            <person name="Hsu J.-L."/>
            <person name="Lin Y.-F."/>
            <person name="Huang M.-D."/>
            <person name="Li C.-Y."/>
            <person name="Huang L."/>
            <person name="Wang Z.-W."/>
            <person name="Zhao X."/>
            <person name="Zhong W.-Y."/>
            <person name="Peng D.-H."/>
            <person name="Ahmad S."/>
            <person name="Lan S."/>
            <person name="Zhang J.-S."/>
            <person name="Tsai W.-C."/>
            <person name="Van De Peer Y."/>
            <person name="Liu Z.-J."/>
        </authorList>
    </citation>
    <scope>NUCLEOTIDE SEQUENCE</scope>
    <source>
        <strain evidence="2">CP</strain>
        <tissue evidence="2">Leaves</tissue>
    </source>
</reference>
<feature type="region of interest" description="Disordered" evidence="1">
    <location>
        <begin position="53"/>
        <end position="77"/>
    </location>
</feature>
<name>A0AAV9DP73_ACOCL</name>